<organism evidence="1 2">
    <name type="scientific">Pochonia chlamydosporia 170</name>
    <dbReference type="NCBI Taxonomy" id="1380566"/>
    <lineage>
        <taxon>Eukaryota</taxon>
        <taxon>Fungi</taxon>
        <taxon>Dikarya</taxon>
        <taxon>Ascomycota</taxon>
        <taxon>Pezizomycotina</taxon>
        <taxon>Sordariomycetes</taxon>
        <taxon>Hypocreomycetidae</taxon>
        <taxon>Hypocreales</taxon>
        <taxon>Clavicipitaceae</taxon>
        <taxon>Pochonia</taxon>
    </lineage>
</organism>
<evidence type="ECO:0000313" key="1">
    <source>
        <dbReference type="EMBL" id="OAQ69834.1"/>
    </source>
</evidence>
<dbReference type="EMBL" id="LSBJ02000002">
    <property type="protein sequence ID" value="OAQ69834.1"/>
    <property type="molecule type" value="Genomic_DNA"/>
</dbReference>
<dbReference type="KEGG" id="pchm:VFPPC_13263"/>
<dbReference type="RefSeq" id="XP_018146371.1">
    <property type="nucleotide sequence ID" value="XM_018291040.1"/>
</dbReference>
<gene>
    <name evidence="1" type="ORF">VFPPC_13263</name>
</gene>
<accession>A0A179FW45</accession>
<keyword evidence="2" id="KW-1185">Reference proteome</keyword>
<dbReference type="AlphaFoldDB" id="A0A179FW45"/>
<protein>
    <submittedName>
        <fullName evidence="1">Uncharacterized protein</fullName>
    </submittedName>
</protein>
<sequence>MSSYHINTDDEVDVPAEAIRIIDPQELQDVVYWTELPVGTQVQNITAHGVNLWTRTAKIEAKTDGIPAKYFLKVPSNQIASATLT</sequence>
<dbReference type="OrthoDB" id="5772781at2759"/>
<evidence type="ECO:0000313" key="2">
    <source>
        <dbReference type="Proteomes" id="UP000078397"/>
    </source>
</evidence>
<dbReference type="Proteomes" id="UP000078397">
    <property type="component" value="Unassembled WGS sequence"/>
</dbReference>
<proteinExistence type="predicted"/>
<name>A0A179FW45_METCM</name>
<comment type="caution">
    <text evidence="1">The sequence shown here is derived from an EMBL/GenBank/DDBJ whole genome shotgun (WGS) entry which is preliminary data.</text>
</comment>
<reference evidence="1 2" key="1">
    <citation type="journal article" date="2016" name="PLoS Pathog.">
        <title>Biosynthesis of antibiotic leucinostatins in bio-control fungus Purpureocillium lilacinum and their inhibition on phytophthora revealed by genome mining.</title>
        <authorList>
            <person name="Wang G."/>
            <person name="Liu Z."/>
            <person name="Lin R."/>
            <person name="Li E."/>
            <person name="Mao Z."/>
            <person name="Ling J."/>
            <person name="Yang Y."/>
            <person name="Yin W.B."/>
            <person name="Xie B."/>
        </authorList>
    </citation>
    <scope>NUCLEOTIDE SEQUENCE [LARGE SCALE GENOMIC DNA]</scope>
    <source>
        <strain evidence="1">170</strain>
    </source>
</reference>
<dbReference type="GeneID" id="28855034"/>